<sequence>MKSIRFRLLIAAAAVLLGTAIAKSQTAADAPPPPPMHGPGHEFGMGGHMMGFLARSLNLSDDQKTQMKAIMQKEHPAMKPLFQQSRQMG</sequence>
<dbReference type="EMBL" id="OMOD01000184">
    <property type="protein sequence ID" value="SPF48554.1"/>
    <property type="molecule type" value="Genomic_DNA"/>
</dbReference>
<evidence type="ECO:0000256" key="2">
    <source>
        <dbReference type="SAM" id="SignalP"/>
    </source>
</evidence>
<feature type="signal peptide" evidence="2">
    <location>
        <begin position="1"/>
        <end position="27"/>
    </location>
</feature>
<gene>
    <name evidence="3" type="ORF">SBA1_860008</name>
</gene>
<dbReference type="InterPro" id="IPR012899">
    <property type="entry name" value="LTXXQ"/>
</dbReference>
<protein>
    <recommendedName>
        <fullName evidence="5">Periplasmic heavy metal sensor</fullName>
    </recommendedName>
</protein>
<organism evidence="3 4">
    <name type="scientific">Candidatus Sulfotelmatobacter kueseliae</name>
    <dbReference type="NCBI Taxonomy" id="2042962"/>
    <lineage>
        <taxon>Bacteria</taxon>
        <taxon>Pseudomonadati</taxon>
        <taxon>Acidobacteriota</taxon>
        <taxon>Terriglobia</taxon>
        <taxon>Terriglobales</taxon>
        <taxon>Candidatus Korobacteraceae</taxon>
        <taxon>Candidatus Sulfotelmatobacter</taxon>
    </lineage>
</organism>
<feature type="region of interest" description="Disordered" evidence="1">
    <location>
        <begin position="23"/>
        <end position="45"/>
    </location>
</feature>
<evidence type="ECO:0008006" key="5">
    <source>
        <dbReference type="Google" id="ProtNLM"/>
    </source>
</evidence>
<accession>A0A2U3L9F0</accession>
<evidence type="ECO:0000313" key="3">
    <source>
        <dbReference type="EMBL" id="SPF48554.1"/>
    </source>
</evidence>
<dbReference type="Pfam" id="PF07813">
    <property type="entry name" value="LTXXQ"/>
    <property type="match status" value="1"/>
</dbReference>
<dbReference type="AlphaFoldDB" id="A0A2U3L9F0"/>
<name>A0A2U3L9F0_9BACT</name>
<dbReference type="Gene3D" id="1.20.120.1490">
    <property type="match status" value="1"/>
</dbReference>
<feature type="chain" id="PRO_5015521041" description="Periplasmic heavy metal sensor" evidence="2">
    <location>
        <begin position="28"/>
        <end position="89"/>
    </location>
</feature>
<keyword evidence="2" id="KW-0732">Signal</keyword>
<proteinExistence type="predicted"/>
<evidence type="ECO:0000256" key="1">
    <source>
        <dbReference type="SAM" id="MobiDB-lite"/>
    </source>
</evidence>
<evidence type="ECO:0000313" key="4">
    <source>
        <dbReference type="Proteomes" id="UP000238701"/>
    </source>
</evidence>
<dbReference type="Proteomes" id="UP000238701">
    <property type="component" value="Unassembled WGS sequence"/>
</dbReference>
<reference evidence="4" key="1">
    <citation type="submission" date="2018-02" db="EMBL/GenBank/DDBJ databases">
        <authorList>
            <person name="Hausmann B."/>
        </authorList>
    </citation>
    <scope>NUCLEOTIDE SEQUENCE [LARGE SCALE GENOMIC DNA]</scope>
    <source>
        <strain evidence="4">Peat soil MAG SbA1</strain>
    </source>
</reference>